<keyword evidence="2 3" id="KW-0040">ANK repeat</keyword>
<dbReference type="OrthoDB" id="20872at2759"/>
<dbReference type="PROSITE" id="PS50088">
    <property type="entry name" value="ANK_REPEAT"/>
    <property type="match status" value="2"/>
</dbReference>
<dbReference type="AlphaFoldDB" id="A0A812UNQ1"/>
<feature type="repeat" description="ANK" evidence="3">
    <location>
        <begin position="239"/>
        <end position="271"/>
    </location>
</feature>
<keyword evidence="1" id="KW-0677">Repeat</keyword>
<dbReference type="InterPro" id="IPR036770">
    <property type="entry name" value="Ankyrin_rpt-contain_sf"/>
</dbReference>
<dbReference type="Proteomes" id="UP000649617">
    <property type="component" value="Unassembled WGS sequence"/>
</dbReference>
<protein>
    <submittedName>
        <fullName evidence="5">Ankrd29 protein</fullName>
    </submittedName>
</protein>
<feature type="repeat" description="ANK" evidence="3">
    <location>
        <begin position="272"/>
        <end position="304"/>
    </location>
</feature>
<dbReference type="Pfam" id="PF12796">
    <property type="entry name" value="Ank_2"/>
    <property type="match status" value="2"/>
</dbReference>
<accession>A0A812UNQ1</accession>
<evidence type="ECO:0000313" key="5">
    <source>
        <dbReference type="EMBL" id="CAE7580128.1"/>
    </source>
</evidence>
<feature type="region of interest" description="Disordered" evidence="4">
    <location>
        <begin position="1"/>
        <end position="24"/>
    </location>
</feature>
<gene>
    <name evidence="5" type="primary">ankrd29</name>
    <name evidence="5" type="ORF">SPIL2461_LOCUS15567</name>
</gene>
<dbReference type="SMART" id="SM00248">
    <property type="entry name" value="ANK"/>
    <property type="match status" value="4"/>
</dbReference>
<evidence type="ECO:0000256" key="4">
    <source>
        <dbReference type="SAM" id="MobiDB-lite"/>
    </source>
</evidence>
<dbReference type="InterPro" id="IPR002110">
    <property type="entry name" value="Ankyrin_rpt"/>
</dbReference>
<name>A0A812UNQ1_SYMPI</name>
<dbReference type="PANTHER" id="PTHR24198">
    <property type="entry name" value="ANKYRIN REPEAT AND PROTEIN KINASE DOMAIN-CONTAINING PROTEIN"/>
    <property type="match status" value="1"/>
</dbReference>
<proteinExistence type="predicted"/>
<evidence type="ECO:0000256" key="1">
    <source>
        <dbReference type="ARBA" id="ARBA00022737"/>
    </source>
</evidence>
<dbReference type="PANTHER" id="PTHR24198:SF194">
    <property type="entry name" value="INVERSIN-A"/>
    <property type="match status" value="1"/>
</dbReference>
<dbReference type="EMBL" id="CAJNIZ010038602">
    <property type="protein sequence ID" value="CAE7580128.1"/>
    <property type="molecule type" value="Genomic_DNA"/>
</dbReference>
<organism evidence="5 6">
    <name type="scientific">Symbiodinium pilosum</name>
    <name type="common">Dinoflagellate</name>
    <dbReference type="NCBI Taxonomy" id="2952"/>
    <lineage>
        <taxon>Eukaryota</taxon>
        <taxon>Sar</taxon>
        <taxon>Alveolata</taxon>
        <taxon>Dinophyceae</taxon>
        <taxon>Suessiales</taxon>
        <taxon>Symbiodiniaceae</taxon>
        <taxon>Symbiodinium</taxon>
    </lineage>
</organism>
<dbReference type="Gene3D" id="1.25.40.20">
    <property type="entry name" value="Ankyrin repeat-containing domain"/>
    <property type="match status" value="2"/>
</dbReference>
<sequence length="325" mass="35248">MSDLDAAGSPSIALPRPEESGAQHLCQDAESLEGQRSGRVYFNGLSGPLDPSMDKMTLQEAPSCLYGVRLHFHQKRGVSFFAVKVFISSRDTEVIDRNATYTDLGEPEDFFVVLANPGTEKAKDLFDAAEAPREDEALPKLEKALEEVHANVLDARGETAACKACRCGHVRMLYSLQLALADFTLADSQGASPLFLACQEGHVQCARFLLELCGTKKVCIRPDGGPEVWVDFVDRPLNSDATSLYVASQNGHRGTVQLLIQYRAKVNQATRDKATPLFIASQMGFTGIVDDLIEANASVDAANNTGATPLFIASQNARLEIAQKL</sequence>
<reference evidence="5" key="1">
    <citation type="submission" date="2021-02" db="EMBL/GenBank/DDBJ databases">
        <authorList>
            <person name="Dougan E. K."/>
            <person name="Rhodes N."/>
            <person name="Thang M."/>
            <person name="Chan C."/>
        </authorList>
    </citation>
    <scope>NUCLEOTIDE SEQUENCE</scope>
</reference>
<evidence type="ECO:0000256" key="3">
    <source>
        <dbReference type="PROSITE-ProRule" id="PRU00023"/>
    </source>
</evidence>
<comment type="caution">
    <text evidence="5">The sequence shown here is derived from an EMBL/GenBank/DDBJ whole genome shotgun (WGS) entry which is preliminary data.</text>
</comment>
<evidence type="ECO:0000313" key="6">
    <source>
        <dbReference type="Proteomes" id="UP000649617"/>
    </source>
</evidence>
<feature type="non-terminal residue" evidence="5">
    <location>
        <position position="325"/>
    </location>
</feature>
<keyword evidence="6" id="KW-1185">Reference proteome</keyword>
<dbReference type="SUPFAM" id="SSF48403">
    <property type="entry name" value="Ankyrin repeat"/>
    <property type="match status" value="1"/>
</dbReference>
<evidence type="ECO:0000256" key="2">
    <source>
        <dbReference type="ARBA" id="ARBA00023043"/>
    </source>
</evidence>